<dbReference type="Proteomes" id="UP000572817">
    <property type="component" value="Unassembled WGS sequence"/>
</dbReference>
<protein>
    <submittedName>
        <fullName evidence="1">Uncharacterized protein</fullName>
    </submittedName>
</protein>
<comment type="caution">
    <text evidence="1">The sequence shown here is derived from an EMBL/GenBank/DDBJ whole genome shotgun (WGS) entry which is preliminary data.</text>
</comment>
<dbReference type="EMBL" id="WWBZ02000022">
    <property type="protein sequence ID" value="KAF4307471.1"/>
    <property type="molecule type" value="Genomic_DNA"/>
</dbReference>
<evidence type="ECO:0000313" key="1">
    <source>
        <dbReference type="EMBL" id="KAF4307471.1"/>
    </source>
</evidence>
<dbReference type="AlphaFoldDB" id="A0A8H4IUK6"/>
<evidence type="ECO:0000313" key="2">
    <source>
        <dbReference type="Proteomes" id="UP000572817"/>
    </source>
</evidence>
<sequence length="138" mass="15500">MITTDAAIILSTSPAPLSAAAIQTYHTNWVRAAERTLQRLQTSIDHIHLRIFAALSSETLDEKEAVIQSFNARVARLLSRVWFVELNDKVAESMNTIGLQIMLLANEWEGLKTEIEERLGPFNGFEGDIEEESDEAEE</sequence>
<keyword evidence="2" id="KW-1185">Reference proteome</keyword>
<name>A0A8H4IUK6_9PEZI</name>
<proteinExistence type="predicted"/>
<gene>
    <name evidence="1" type="ORF">GTA08_BOTSDO04703</name>
</gene>
<accession>A0A8H4IUK6</accession>
<reference evidence="1" key="1">
    <citation type="submission" date="2020-04" db="EMBL/GenBank/DDBJ databases">
        <title>Genome Assembly and Annotation of Botryosphaeria dothidea sdau 11-99, a Latent Pathogen of Apple Fruit Ring Rot in China.</title>
        <authorList>
            <person name="Yu C."/>
            <person name="Diao Y."/>
            <person name="Lu Q."/>
            <person name="Zhao J."/>
            <person name="Cui S."/>
            <person name="Peng C."/>
            <person name="He B."/>
            <person name="Liu H."/>
        </authorList>
    </citation>
    <scope>NUCLEOTIDE SEQUENCE [LARGE SCALE GENOMIC DNA]</scope>
    <source>
        <strain evidence="1">Sdau11-99</strain>
    </source>
</reference>
<organism evidence="1 2">
    <name type="scientific">Botryosphaeria dothidea</name>
    <dbReference type="NCBI Taxonomy" id="55169"/>
    <lineage>
        <taxon>Eukaryota</taxon>
        <taxon>Fungi</taxon>
        <taxon>Dikarya</taxon>
        <taxon>Ascomycota</taxon>
        <taxon>Pezizomycotina</taxon>
        <taxon>Dothideomycetes</taxon>
        <taxon>Dothideomycetes incertae sedis</taxon>
        <taxon>Botryosphaeriales</taxon>
        <taxon>Botryosphaeriaceae</taxon>
        <taxon>Botryosphaeria</taxon>
    </lineage>
</organism>